<dbReference type="AlphaFoldDB" id="A0A9W9FD59"/>
<name>A0A9W9FD59_9EURO</name>
<feature type="compositionally biased region" description="Basic and acidic residues" evidence="1">
    <location>
        <begin position="839"/>
        <end position="863"/>
    </location>
</feature>
<feature type="compositionally biased region" description="Low complexity" evidence="1">
    <location>
        <begin position="246"/>
        <end position="259"/>
    </location>
</feature>
<proteinExistence type="predicted"/>
<feature type="compositionally biased region" description="Low complexity" evidence="1">
    <location>
        <begin position="70"/>
        <end position="80"/>
    </location>
</feature>
<gene>
    <name evidence="2" type="ORF">N7532_005059</name>
</gene>
<feature type="compositionally biased region" description="Polar residues" evidence="1">
    <location>
        <begin position="686"/>
        <end position="698"/>
    </location>
</feature>
<reference evidence="2" key="2">
    <citation type="journal article" date="2023" name="IMA Fungus">
        <title>Comparative genomic study of the Penicillium genus elucidates a diverse pangenome and 15 lateral gene transfer events.</title>
        <authorList>
            <person name="Petersen C."/>
            <person name="Sorensen T."/>
            <person name="Nielsen M.R."/>
            <person name="Sondergaard T.E."/>
            <person name="Sorensen J.L."/>
            <person name="Fitzpatrick D.A."/>
            <person name="Frisvad J.C."/>
            <person name="Nielsen K.L."/>
        </authorList>
    </citation>
    <scope>NUCLEOTIDE SEQUENCE</scope>
    <source>
        <strain evidence="2">IBT 30761</strain>
    </source>
</reference>
<feature type="region of interest" description="Disordered" evidence="1">
    <location>
        <begin position="519"/>
        <end position="556"/>
    </location>
</feature>
<feature type="compositionally biased region" description="Basic and acidic residues" evidence="1">
    <location>
        <begin position="308"/>
        <end position="319"/>
    </location>
</feature>
<feature type="compositionally biased region" description="Polar residues" evidence="1">
    <location>
        <begin position="826"/>
        <end position="837"/>
    </location>
</feature>
<keyword evidence="3" id="KW-1185">Reference proteome</keyword>
<dbReference type="EMBL" id="JAPQKI010000005">
    <property type="protein sequence ID" value="KAJ5098058.1"/>
    <property type="molecule type" value="Genomic_DNA"/>
</dbReference>
<evidence type="ECO:0000313" key="3">
    <source>
        <dbReference type="Proteomes" id="UP001149074"/>
    </source>
</evidence>
<evidence type="ECO:0000313" key="2">
    <source>
        <dbReference type="EMBL" id="KAJ5098058.1"/>
    </source>
</evidence>
<comment type="caution">
    <text evidence="2">The sequence shown here is derived from an EMBL/GenBank/DDBJ whole genome shotgun (WGS) entry which is preliminary data.</text>
</comment>
<evidence type="ECO:0000256" key="1">
    <source>
        <dbReference type="SAM" id="MobiDB-lite"/>
    </source>
</evidence>
<accession>A0A9W9FD59</accession>
<feature type="compositionally biased region" description="Low complexity" evidence="1">
    <location>
        <begin position="89"/>
        <end position="108"/>
    </location>
</feature>
<dbReference type="GeneID" id="81356532"/>
<dbReference type="RefSeq" id="XP_056473712.1">
    <property type="nucleotide sequence ID" value="XM_056617553.1"/>
</dbReference>
<feature type="compositionally biased region" description="Basic and acidic residues" evidence="1">
    <location>
        <begin position="182"/>
        <end position="204"/>
    </location>
</feature>
<sequence>MGDKSTSGSDDPRQPGRSEATGSPPSDAKKAADAKQAAIEAALKKGNAFALMKAQGIPYGADALRAKAAAEVAAEAAANEGDSSPSQIPCPSSGSASPASSRRPSMPRKVTDLDYDEELALPMPKPHPRRATKPENEAPKRYVHAPPTLYGEFPKAEQDALQGYPDSDETISPTHEGKKRSKFELLKSKLSFKDLRKESVKDETPMSEPLAQSTENTKSQGRRPLNTTPTLPDMPKIKPKTQRKASVSSGRSSSSTSRGLNIDAGSAGSPLPPSNSPCHAQGVIAPVVPQTTPETTTPTSKSSTHHNPSTEKNKQKEEQIAVAPGNTASSNVEGMYPDIVSTQSSVDSSSLFASRPMLTLPERVTLAKQSVRGPVSPERPGPSLVPQVDGLVERIRTLQSKSNTGFKDLEKKTKEYLKRLDAELNQTESFADLSRIHAEISSQTMRFNHESVAFQQDLYLELAAIDRLFFDFQTHFMDEIHAQIRSLRDSYRQLTLKTESLIQKYGKDEEMDTELAFPRTNVRHDSEPSALAPPFSRPSESSIASNAPLASMDSHDPLIKKKSPFKLAAKSSLIKSSLTKSPRPSPISEAVLSITAGHPPMMLTTGGSPASPAKSPKSHKSSKANDEVTAEEKKSTLPRSLSFTKKGFLKTAKSSISEPDKKALPKSDSMDNNDDAKRGLLGLRRNTGSLQSLKTQASGKGMARDQGRRGSASSTRSVTPPLPPTPGQIIDENGQVLVHPAFRTMTNPPAPAKLQKKYRSFTSPSPIPSPSGTTSASSIHSASDATANAPVTPPPPQSPTTPASSETQGSSEDAAAENQVGDNDGSYWSSDAETTVCDSEYRSSEGRNRRRDEDEQEWDEKVFLRVRRP</sequence>
<feature type="compositionally biased region" description="Low complexity" evidence="1">
    <location>
        <begin position="289"/>
        <end position="307"/>
    </location>
</feature>
<feature type="region of interest" description="Disordered" evidence="1">
    <location>
        <begin position="1"/>
        <end position="35"/>
    </location>
</feature>
<protein>
    <submittedName>
        <fullName evidence="2">Uncharacterized protein</fullName>
    </submittedName>
</protein>
<dbReference type="OrthoDB" id="4339014at2759"/>
<feature type="compositionally biased region" description="Polar residues" evidence="1">
    <location>
        <begin position="210"/>
        <end position="230"/>
    </location>
</feature>
<reference evidence="2" key="1">
    <citation type="submission" date="2022-11" db="EMBL/GenBank/DDBJ databases">
        <authorList>
            <person name="Petersen C."/>
        </authorList>
    </citation>
    <scope>NUCLEOTIDE SEQUENCE</scope>
    <source>
        <strain evidence="2">IBT 30761</strain>
    </source>
</reference>
<feature type="region of interest" description="Disordered" evidence="1">
    <location>
        <begin position="598"/>
        <end position="869"/>
    </location>
</feature>
<organism evidence="2 3">
    <name type="scientific">Penicillium argentinense</name>
    <dbReference type="NCBI Taxonomy" id="1131581"/>
    <lineage>
        <taxon>Eukaryota</taxon>
        <taxon>Fungi</taxon>
        <taxon>Dikarya</taxon>
        <taxon>Ascomycota</taxon>
        <taxon>Pezizomycotina</taxon>
        <taxon>Eurotiomycetes</taxon>
        <taxon>Eurotiomycetidae</taxon>
        <taxon>Eurotiales</taxon>
        <taxon>Aspergillaceae</taxon>
        <taxon>Penicillium</taxon>
    </lineage>
</organism>
<dbReference type="Proteomes" id="UP001149074">
    <property type="component" value="Unassembled WGS sequence"/>
</dbReference>
<feature type="compositionally biased region" description="Basic and acidic residues" evidence="1">
    <location>
        <begin position="623"/>
        <end position="635"/>
    </location>
</feature>
<feature type="region of interest" description="Disordered" evidence="1">
    <location>
        <begin position="70"/>
        <end position="334"/>
    </location>
</feature>
<feature type="compositionally biased region" description="Low complexity" evidence="1">
    <location>
        <begin position="760"/>
        <end position="790"/>
    </location>
</feature>
<feature type="compositionally biased region" description="Basic and acidic residues" evidence="1">
    <location>
        <begin position="658"/>
        <end position="678"/>
    </location>
</feature>